<keyword evidence="2" id="KW-0472">Membrane</keyword>
<dbReference type="OrthoDB" id="9805314at2"/>
<gene>
    <name evidence="3" type="ordered locus">gll2754</name>
</gene>
<dbReference type="EnsemblBacteria" id="BAC90695">
    <property type="protein sequence ID" value="BAC90695"/>
    <property type="gene ID" value="BAC90695"/>
</dbReference>
<proteinExistence type="predicted"/>
<reference evidence="3 4" key="2">
    <citation type="journal article" date="2003" name="DNA Res.">
        <title>Complete genome structure of Gloeobacter violaceus PCC 7421, a cyanobacterium that lacks thylakoids (supplement).</title>
        <authorList>
            <person name="Nakamura Y."/>
            <person name="Kaneko T."/>
            <person name="Sato S."/>
            <person name="Mimuro M."/>
            <person name="Miyashita H."/>
            <person name="Tsuchiya T."/>
            <person name="Sasamoto S."/>
            <person name="Watanabe A."/>
            <person name="Kawashima K."/>
            <person name="Kishida Y."/>
            <person name="Kiyokawa C."/>
            <person name="Kohara M."/>
            <person name="Matsumoto M."/>
            <person name="Matsuno A."/>
            <person name="Nakazaki N."/>
            <person name="Shimpo S."/>
            <person name="Takeuchi C."/>
            <person name="Yamada M."/>
            <person name="Tabata S."/>
        </authorList>
    </citation>
    <scope>NUCLEOTIDE SEQUENCE [LARGE SCALE GENOMIC DNA]</scope>
    <source>
        <strain evidence="4">ATCC 29082 / PCC 7421</strain>
    </source>
</reference>
<dbReference type="KEGG" id="gvi:gll2754"/>
<dbReference type="InParanoid" id="Q7NGY3"/>
<accession>Q7NGY3</accession>
<dbReference type="Proteomes" id="UP000000557">
    <property type="component" value="Chromosome"/>
</dbReference>
<dbReference type="HOGENOM" id="CLU_064910_0_0_3"/>
<keyword evidence="2" id="KW-0812">Transmembrane</keyword>
<dbReference type="EMBL" id="BA000045">
    <property type="protein sequence ID" value="BAC90695.1"/>
    <property type="molecule type" value="Genomic_DNA"/>
</dbReference>
<dbReference type="PANTHER" id="PTHR30060">
    <property type="entry name" value="INNER MEMBRANE PROTEIN"/>
    <property type="match status" value="1"/>
</dbReference>
<evidence type="ECO:0000256" key="2">
    <source>
        <dbReference type="SAM" id="Phobius"/>
    </source>
</evidence>
<keyword evidence="4" id="KW-1185">Reference proteome</keyword>
<dbReference type="AlphaFoldDB" id="Q7NGY3"/>
<organism evidence="3 4">
    <name type="scientific">Gloeobacter violaceus (strain ATCC 29082 / PCC 7421)</name>
    <dbReference type="NCBI Taxonomy" id="251221"/>
    <lineage>
        <taxon>Bacteria</taxon>
        <taxon>Bacillati</taxon>
        <taxon>Cyanobacteriota</taxon>
        <taxon>Cyanophyceae</taxon>
        <taxon>Gloeobacterales</taxon>
        <taxon>Gloeobacteraceae</taxon>
        <taxon>Gloeobacter</taxon>
    </lineage>
</organism>
<feature type="transmembrane region" description="Helical" evidence="2">
    <location>
        <begin position="155"/>
        <end position="174"/>
    </location>
</feature>
<sequence>MEWLSDPNTWISFLTLAVLEIVLGIDNIVFISILASKLPKEQQASARQIGLLLALGSRILLLFSISWLATLTQPLFGLLGFEFSGRDLILIGGGLFLIGKATFEIHNKLEGEEEHAKVGPAASYASVLIQIMIIDLVFSLDSVITAVGLAERLEVMIAAVVVAVLFMLAFVNIISDFVDRHPTIKMLALAFLVLIGVNLLADGFGQHIPKGYTYFAMAFSVGVEMLNLRLRGKAAPQPVQLRNTPRDESRPAEAATPGGGSEKAP</sequence>
<dbReference type="Pfam" id="PF03741">
    <property type="entry name" value="TerC"/>
    <property type="match status" value="1"/>
</dbReference>
<feature type="transmembrane region" description="Helical" evidence="2">
    <location>
        <begin position="48"/>
        <end position="68"/>
    </location>
</feature>
<dbReference type="RefSeq" id="WP_011142748.1">
    <property type="nucleotide sequence ID" value="NC_005125.1"/>
</dbReference>
<dbReference type="PANTHER" id="PTHR30060:SF0">
    <property type="entry name" value="COILED-COIL PROTEIN (DUF2040)-RELATED"/>
    <property type="match status" value="1"/>
</dbReference>
<reference evidence="3 4" key="1">
    <citation type="journal article" date="2003" name="DNA Res.">
        <title>Complete genome structure of Gloeobacter violaceus PCC 7421, a cyanobacterium that lacks thylakoids.</title>
        <authorList>
            <person name="Nakamura Y."/>
            <person name="Kaneko T."/>
            <person name="Sato S."/>
            <person name="Mimuro M."/>
            <person name="Miyashita H."/>
            <person name="Tsuchiya T."/>
            <person name="Sasamoto S."/>
            <person name="Watanabe A."/>
            <person name="Kawashima K."/>
            <person name="Kishida Y."/>
            <person name="Kiyokawa C."/>
            <person name="Kohara M."/>
            <person name="Matsumoto M."/>
            <person name="Matsuno A."/>
            <person name="Nakazaki N."/>
            <person name="Shimpo S."/>
            <person name="Takeuchi C."/>
            <person name="Yamada M."/>
            <person name="Tabata S."/>
        </authorList>
    </citation>
    <scope>NUCLEOTIDE SEQUENCE [LARGE SCALE GENOMIC DNA]</scope>
    <source>
        <strain evidence="4">ATCC 29082 / PCC 7421</strain>
    </source>
</reference>
<dbReference type="STRING" id="251221.gene:10760257"/>
<keyword evidence="2" id="KW-1133">Transmembrane helix</keyword>
<feature type="transmembrane region" description="Helical" evidence="2">
    <location>
        <begin position="127"/>
        <end position="149"/>
    </location>
</feature>
<evidence type="ECO:0000313" key="3">
    <source>
        <dbReference type="EMBL" id="BAC90695.1"/>
    </source>
</evidence>
<feature type="region of interest" description="Disordered" evidence="1">
    <location>
        <begin position="237"/>
        <end position="265"/>
    </location>
</feature>
<dbReference type="eggNOG" id="COG0861">
    <property type="taxonomic scope" value="Bacteria"/>
</dbReference>
<evidence type="ECO:0000256" key="1">
    <source>
        <dbReference type="SAM" id="MobiDB-lite"/>
    </source>
</evidence>
<feature type="transmembrane region" description="Helical" evidence="2">
    <location>
        <begin position="186"/>
        <end position="205"/>
    </location>
</feature>
<protein>
    <submittedName>
        <fullName evidence="3">Gll2754 protein</fullName>
    </submittedName>
</protein>
<dbReference type="PATRIC" id="fig|251221.4.peg.2780"/>
<name>Q7NGY3_GLOVI</name>
<evidence type="ECO:0000313" key="4">
    <source>
        <dbReference type="Proteomes" id="UP000000557"/>
    </source>
</evidence>
<dbReference type="InterPro" id="IPR005496">
    <property type="entry name" value="Integral_membrane_TerC"/>
</dbReference>
<dbReference type="GO" id="GO:0005886">
    <property type="term" value="C:plasma membrane"/>
    <property type="evidence" value="ECO:0000318"/>
    <property type="project" value="GO_Central"/>
</dbReference>
<feature type="transmembrane region" description="Helical" evidence="2">
    <location>
        <begin position="12"/>
        <end position="36"/>
    </location>
</feature>